<protein>
    <submittedName>
        <fullName evidence="8">FHIPEP family type III secretion protein</fullName>
    </submittedName>
</protein>
<evidence type="ECO:0000256" key="3">
    <source>
        <dbReference type="ARBA" id="ARBA00022475"/>
    </source>
</evidence>
<keyword evidence="9" id="KW-1185">Reference proteome</keyword>
<keyword evidence="4 7" id="KW-0812">Transmembrane</keyword>
<evidence type="ECO:0000256" key="5">
    <source>
        <dbReference type="ARBA" id="ARBA00022989"/>
    </source>
</evidence>
<sequence length="235" mass="25192">MKALRSLLGRNTDVAMVLAVLSVLMVLFVPIPRGLLDFLILANFSFALLVLLLTFYMARPVEFSTFPSLLLVATLFRLALNVAATRLILAEGDAGRVIAAIGSYVVGGNVVVGLIVFLILIIVQFVVVTSGAQRVSEVAARFTLDSMPGQQMSIDADLNMGFIDQAEAQRRRKTLEKEAGFYGAMDGASKFVKGDAVAGILVLPPTTIALPLKILVFVLVDGWALVLKALVGSFH</sequence>
<comment type="caution">
    <text evidence="8">The sequence shown here is derived from an EMBL/GenBank/DDBJ whole genome shotgun (WGS) entry which is preliminary data.</text>
</comment>
<dbReference type="Proteomes" id="UP000630528">
    <property type="component" value="Unassembled WGS sequence"/>
</dbReference>
<feature type="transmembrane region" description="Helical" evidence="7">
    <location>
        <begin position="101"/>
        <end position="127"/>
    </location>
</feature>
<comment type="subcellular location">
    <subcellularLocation>
        <location evidence="1">Cell membrane</location>
        <topology evidence="1">Multi-pass membrane protein</topology>
    </subcellularLocation>
</comment>
<evidence type="ECO:0000256" key="6">
    <source>
        <dbReference type="ARBA" id="ARBA00023136"/>
    </source>
</evidence>
<evidence type="ECO:0000256" key="1">
    <source>
        <dbReference type="ARBA" id="ARBA00004651"/>
    </source>
</evidence>
<keyword evidence="3" id="KW-1003">Cell membrane</keyword>
<organism evidence="8 9">
    <name type="scientific">Ramlibacter ginsenosidimutans</name>
    <dbReference type="NCBI Taxonomy" id="502333"/>
    <lineage>
        <taxon>Bacteria</taxon>
        <taxon>Pseudomonadati</taxon>
        <taxon>Pseudomonadota</taxon>
        <taxon>Betaproteobacteria</taxon>
        <taxon>Burkholderiales</taxon>
        <taxon>Comamonadaceae</taxon>
        <taxon>Ramlibacter</taxon>
    </lineage>
</organism>
<dbReference type="InterPro" id="IPR005838">
    <property type="entry name" value="T3SS_IM_P"/>
</dbReference>
<evidence type="ECO:0000313" key="8">
    <source>
        <dbReference type="EMBL" id="MBK6005284.1"/>
    </source>
</evidence>
<dbReference type="EMBL" id="JAEPWM010000001">
    <property type="protein sequence ID" value="MBK6005284.1"/>
    <property type="molecule type" value="Genomic_DNA"/>
</dbReference>
<dbReference type="Pfam" id="PF00771">
    <property type="entry name" value="FHIPEP"/>
    <property type="match status" value="1"/>
</dbReference>
<dbReference type="GO" id="GO:0009306">
    <property type="term" value="P:protein secretion"/>
    <property type="evidence" value="ECO:0007669"/>
    <property type="project" value="InterPro"/>
</dbReference>
<dbReference type="PRINTS" id="PR00949">
    <property type="entry name" value="TYPE3IMAPROT"/>
</dbReference>
<dbReference type="PANTHER" id="PTHR30161:SF1">
    <property type="entry name" value="FLAGELLAR BIOSYNTHESIS PROTEIN FLHA-RELATED"/>
    <property type="match status" value="1"/>
</dbReference>
<proteinExistence type="inferred from homology"/>
<dbReference type="GO" id="GO:0044780">
    <property type="term" value="P:bacterial-type flagellum assembly"/>
    <property type="evidence" value="ECO:0007669"/>
    <property type="project" value="TreeGrafter"/>
</dbReference>
<evidence type="ECO:0000313" key="9">
    <source>
        <dbReference type="Proteomes" id="UP000630528"/>
    </source>
</evidence>
<gene>
    <name evidence="8" type="ORF">JJB11_04195</name>
</gene>
<feature type="transmembrane region" description="Helical" evidence="7">
    <location>
        <begin position="69"/>
        <end position="89"/>
    </location>
</feature>
<reference evidence="8" key="2">
    <citation type="submission" date="2021-01" db="EMBL/GenBank/DDBJ databases">
        <authorList>
            <person name="Kang M."/>
        </authorList>
    </citation>
    <scope>NUCLEOTIDE SEQUENCE</scope>
    <source>
        <strain evidence="8">KACC 17527</strain>
    </source>
</reference>
<dbReference type="AlphaFoldDB" id="A0A934WK28"/>
<reference evidence="8" key="1">
    <citation type="journal article" date="2012" name="J. Microbiol. Biotechnol.">
        <title>Ramlibacter ginsenosidimutans sp. nov., with ginsenoside-converting activity.</title>
        <authorList>
            <person name="Wang L."/>
            <person name="An D.S."/>
            <person name="Kim S.G."/>
            <person name="Jin F.X."/>
            <person name="Kim S.C."/>
            <person name="Lee S.T."/>
            <person name="Im W.T."/>
        </authorList>
    </citation>
    <scope>NUCLEOTIDE SEQUENCE</scope>
    <source>
        <strain evidence="8">KACC 17527</strain>
    </source>
</reference>
<evidence type="ECO:0000256" key="7">
    <source>
        <dbReference type="SAM" id="Phobius"/>
    </source>
</evidence>
<feature type="transmembrane region" description="Helical" evidence="7">
    <location>
        <begin position="38"/>
        <end position="57"/>
    </location>
</feature>
<dbReference type="InterPro" id="IPR001712">
    <property type="entry name" value="T3SS_FHIPEP"/>
</dbReference>
<dbReference type="RefSeq" id="WP_201166631.1">
    <property type="nucleotide sequence ID" value="NZ_JAEPWM010000001.1"/>
</dbReference>
<comment type="similarity">
    <text evidence="2">Belongs to the FliP/MopC/SpaP family.</text>
</comment>
<evidence type="ECO:0000256" key="4">
    <source>
        <dbReference type="ARBA" id="ARBA00022692"/>
    </source>
</evidence>
<keyword evidence="5 7" id="KW-1133">Transmembrane helix</keyword>
<accession>A0A934WK28</accession>
<keyword evidence="6 7" id="KW-0472">Membrane</keyword>
<dbReference type="PROSITE" id="PS01061">
    <property type="entry name" value="FLIP_2"/>
    <property type="match status" value="1"/>
</dbReference>
<dbReference type="PANTHER" id="PTHR30161">
    <property type="entry name" value="FLAGELLAR EXPORT PROTEIN, MEMBRANE FLHA SUBUNIT-RELATED"/>
    <property type="match status" value="1"/>
</dbReference>
<feature type="transmembrane region" description="Helical" evidence="7">
    <location>
        <begin position="12"/>
        <end position="32"/>
    </location>
</feature>
<evidence type="ECO:0000256" key="2">
    <source>
        <dbReference type="ARBA" id="ARBA00006257"/>
    </source>
</evidence>
<name>A0A934WK28_9BURK</name>
<dbReference type="GO" id="GO:0005886">
    <property type="term" value="C:plasma membrane"/>
    <property type="evidence" value="ECO:0007669"/>
    <property type="project" value="UniProtKB-SubCell"/>
</dbReference>